<dbReference type="STRING" id="169760.PSTEL_18515"/>
<gene>
    <name evidence="3" type="ORF">PSTEL_18515</name>
</gene>
<dbReference type="RefSeq" id="WP_038697370.1">
    <property type="nucleotide sequence ID" value="NZ_CP009286.1"/>
</dbReference>
<dbReference type="PANTHER" id="PTHR39189">
    <property type="entry name" value="UPF0173 METAL-DEPENDENT HYDROLASE YTKL"/>
    <property type="match status" value="1"/>
</dbReference>
<dbReference type="OrthoDB" id="9789133at2"/>
<accession>A0A089LTE7</accession>
<dbReference type="Pfam" id="PF13483">
    <property type="entry name" value="Lactamase_B_3"/>
    <property type="match status" value="1"/>
</dbReference>
<dbReference type="Proteomes" id="UP000029507">
    <property type="component" value="Chromosome"/>
</dbReference>
<dbReference type="Gene3D" id="3.60.15.10">
    <property type="entry name" value="Ribonuclease Z/Hydroxyacylglutathione hydrolase-like"/>
    <property type="match status" value="1"/>
</dbReference>
<dbReference type="PANTHER" id="PTHR39189:SF1">
    <property type="entry name" value="UPF0173 METAL-DEPENDENT HYDROLASE YTKL"/>
    <property type="match status" value="1"/>
</dbReference>
<keyword evidence="4" id="KW-1185">Reference proteome</keyword>
<dbReference type="EMBL" id="CP009286">
    <property type="protein sequence ID" value="AIQ64811.1"/>
    <property type="molecule type" value="Genomic_DNA"/>
</dbReference>
<dbReference type="AlphaFoldDB" id="A0A089LTE7"/>
<evidence type="ECO:0000256" key="2">
    <source>
        <dbReference type="SAM" id="SignalP"/>
    </source>
</evidence>
<protein>
    <recommendedName>
        <fullName evidence="5">Beta-lactamase</fullName>
    </recommendedName>
</protein>
<organism evidence="3 4">
    <name type="scientific">Paenibacillus stellifer</name>
    <dbReference type="NCBI Taxonomy" id="169760"/>
    <lineage>
        <taxon>Bacteria</taxon>
        <taxon>Bacillati</taxon>
        <taxon>Bacillota</taxon>
        <taxon>Bacilli</taxon>
        <taxon>Bacillales</taxon>
        <taxon>Paenibacillaceae</taxon>
        <taxon>Paenibacillus</taxon>
    </lineage>
</organism>
<evidence type="ECO:0000313" key="4">
    <source>
        <dbReference type="Proteomes" id="UP000029507"/>
    </source>
</evidence>
<dbReference type="HOGENOM" id="CLU_982979_0_0_9"/>
<evidence type="ECO:0000256" key="1">
    <source>
        <dbReference type="SAM" id="MobiDB-lite"/>
    </source>
</evidence>
<reference evidence="3 4" key="1">
    <citation type="submission" date="2014-08" db="EMBL/GenBank/DDBJ databases">
        <title>Comparative genomics of the Paenibacillus odorifer group.</title>
        <authorList>
            <person name="den Bakker H.C."/>
            <person name="Tsai Y.-C."/>
            <person name="Martin N."/>
            <person name="Korlach J."/>
            <person name="Wiedmann M."/>
        </authorList>
    </citation>
    <scope>NUCLEOTIDE SEQUENCE [LARGE SCALE GENOMIC DNA]</scope>
    <source>
        <strain evidence="3 4">DSM 14472</strain>
    </source>
</reference>
<dbReference type="PROSITE" id="PS51257">
    <property type="entry name" value="PROKAR_LIPOPROTEIN"/>
    <property type="match status" value="1"/>
</dbReference>
<feature type="region of interest" description="Disordered" evidence="1">
    <location>
        <begin position="30"/>
        <end position="49"/>
    </location>
</feature>
<evidence type="ECO:0000313" key="3">
    <source>
        <dbReference type="EMBL" id="AIQ64811.1"/>
    </source>
</evidence>
<keyword evidence="2" id="KW-0732">Signal</keyword>
<proteinExistence type="predicted"/>
<feature type="signal peptide" evidence="2">
    <location>
        <begin position="1"/>
        <end position="24"/>
    </location>
</feature>
<sequence length="283" mass="30862">MTRSGKMLRICVALMAAASLQACAADNSPKAEKPAASADQPAVQSANVQPKKVEVKWNTEIFNNTSGKTMIKCVTTPNQNHMSFAIVSSKGTVIIAEPNRLNYSGGLLHADVITSSINNHDHRDGGIIKANPEARVSEWTAESFTVKDVKVTGIPASYANELVKTESPSEVIYLYEVDGLRIAYTGALGQDELTAEQLKQLGRIDVLIQYFNDAPTWHIQKETAVHVISQLKAPIVLASEYNKEAAAFIMDGLQAGELKEQDVLLVDKEDITSITSPEYIYLK</sequence>
<name>A0A089LTE7_9BACL</name>
<feature type="chain" id="PRO_5001846741" description="Beta-lactamase" evidence="2">
    <location>
        <begin position="25"/>
        <end position="283"/>
    </location>
</feature>
<dbReference type="InterPro" id="IPR036866">
    <property type="entry name" value="RibonucZ/Hydroxyglut_hydro"/>
</dbReference>
<dbReference type="KEGG" id="pste:PSTEL_18515"/>
<evidence type="ECO:0008006" key="5">
    <source>
        <dbReference type="Google" id="ProtNLM"/>
    </source>
</evidence>